<sequence>MDLLAWAILLLFIMPPIWYAWSENNKRLKQEIVDLQNEIRAKDRIIERLQNPKP</sequence>
<accession>A0ABS9A8W5</accession>
<dbReference type="RefSeq" id="WP_234271785.1">
    <property type="nucleotide sequence ID" value="NZ_JABFTX010000006.1"/>
</dbReference>
<protein>
    <recommendedName>
        <fullName evidence="3">Phage shock protein B</fullName>
    </recommendedName>
</protein>
<evidence type="ECO:0008006" key="3">
    <source>
        <dbReference type="Google" id="ProtNLM"/>
    </source>
</evidence>
<organism evidence="1 2">
    <name type="scientific">Billgrantia ethanolica</name>
    <dbReference type="NCBI Taxonomy" id="2733486"/>
    <lineage>
        <taxon>Bacteria</taxon>
        <taxon>Pseudomonadati</taxon>
        <taxon>Pseudomonadota</taxon>
        <taxon>Gammaproteobacteria</taxon>
        <taxon>Oceanospirillales</taxon>
        <taxon>Halomonadaceae</taxon>
        <taxon>Billgrantia</taxon>
    </lineage>
</organism>
<gene>
    <name evidence="1" type="ORF">HOP53_20820</name>
</gene>
<dbReference type="Proteomes" id="UP001320168">
    <property type="component" value="Unassembled WGS sequence"/>
</dbReference>
<dbReference type="EMBL" id="JABFTX010000006">
    <property type="protein sequence ID" value="MCE8005281.1"/>
    <property type="molecule type" value="Genomic_DNA"/>
</dbReference>
<evidence type="ECO:0000313" key="1">
    <source>
        <dbReference type="EMBL" id="MCE8005281.1"/>
    </source>
</evidence>
<name>A0ABS9A8W5_9GAMM</name>
<evidence type="ECO:0000313" key="2">
    <source>
        <dbReference type="Proteomes" id="UP001320168"/>
    </source>
</evidence>
<keyword evidence="2" id="KW-1185">Reference proteome</keyword>
<reference evidence="1 2" key="1">
    <citation type="journal article" date="2021" name="Front. Microbiol.">
        <title>Aerobic Denitrification and Heterotrophic Sulfur Oxidation in the Genus Halomonas Revealed by Six Novel Species Characterizations and Genome-Based Analysis.</title>
        <authorList>
            <person name="Wang L."/>
            <person name="Shao Z."/>
        </authorList>
    </citation>
    <scope>NUCLEOTIDE SEQUENCE [LARGE SCALE GENOMIC DNA]</scope>
    <source>
        <strain evidence="1 2">MCCC 1A11081</strain>
    </source>
</reference>
<comment type="caution">
    <text evidence="1">The sequence shown here is derived from an EMBL/GenBank/DDBJ whole genome shotgun (WGS) entry which is preliminary data.</text>
</comment>
<proteinExistence type="predicted"/>